<proteinExistence type="predicted"/>
<dbReference type="Proteomes" id="UP000747013">
    <property type="component" value="Unassembled WGS sequence"/>
</dbReference>
<dbReference type="EMBL" id="DYWC01000177">
    <property type="protein sequence ID" value="HJF87313.1"/>
    <property type="molecule type" value="Genomic_DNA"/>
</dbReference>
<evidence type="ECO:0000313" key="1">
    <source>
        <dbReference type="EMBL" id="HJF87313.1"/>
    </source>
</evidence>
<dbReference type="RefSeq" id="WP_271794018.1">
    <property type="nucleotide sequence ID" value="NZ_CP116587.1"/>
</dbReference>
<reference evidence="1" key="2">
    <citation type="submission" date="2021-09" db="EMBL/GenBank/DDBJ databases">
        <authorList>
            <person name="Gilroy R."/>
        </authorList>
    </citation>
    <scope>NUCLEOTIDE SEQUENCE</scope>
    <source>
        <strain evidence="1">7886</strain>
    </source>
</reference>
<evidence type="ECO:0000313" key="2">
    <source>
        <dbReference type="Proteomes" id="UP000747013"/>
    </source>
</evidence>
<accession>A0A921LA00</accession>
<protein>
    <submittedName>
        <fullName evidence="1">Uncharacterized protein</fullName>
    </submittedName>
</protein>
<organism evidence="1 2">
    <name type="scientific">Companilactobacillus farciminis</name>
    <dbReference type="NCBI Taxonomy" id="1612"/>
    <lineage>
        <taxon>Bacteria</taxon>
        <taxon>Bacillati</taxon>
        <taxon>Bacillota</taxon>
        <taxon>Bacilli</taxon>
        <taxon>Lactobacillales</taxon>
        <taxon>Lactobacillaceae</taxon>
        <taxon>Companilactobacillus</taxon>
    </lineage>
</organism>
<comment type="caution">
    <text evidence="1">The sequence shown here is derived from an EMBL/GenBank/DDBJ whole genome shotgun (WGS) entry which is preliminary data.</text>
</comment>
<sequence length="60" mass="6953">MSKSLEDFFEGLDKSYFTIKNDEAFIDMTRVRALCLDIVSGKKMGDKEAAKYILRKESLR</sequence>
<dbReference type="AlphaFoldDB" id="A0A921LA00"/>
<name>A0A921LA00_9LACO</name>
<reference evidence="1" key="1">
    <citation type="journal article" date="2021" name="PeerJ">
        <title>Extensive microbial diversity within the chicken gut microbiome revealed by metagenomics and culture.</title>
        <authorList>
            <person name="Gilroy R."/>
            <person name="Ravi A."/>
            <person name="Getino M."/>
            <person name="Pursley I."/>
            <person name="Horton D.L."/>
            <person name="Alikhan N.F."/>
            <person name="Baker D."/>
            <person name="Gharbi K."/>
            <person name="Hall N."/>
            <person name="Watson M."/>
            <person name="Adriaenssens E.M."/>
            <person name="Foster-Nyarko E."/>
            <person name="Jarju S."/>
            <person name="Secka A."/>
            <person name="Antonio M."/>
            <person name="Oren A."/>
            <person name="Chaudhuri R.R."/>
            <person name="La Ragione R."/>
            <person name="Hildebrand F."/>
            <person name="Pallen M.J."/>
        </authorList>
    </citation>
    <scope>NUCLEOTIDE SEQUENCE</scope>
    <source>
        <strain evidence="1">7886</strain>
    </source>
</reference>
<gene>
    <name evidence="1" type="ORF">K8V88_07730</name>
</gene>